<organism evidence="1 2">
    <name type="scientific">Oleoguttula mirabilis</name>
    <dbReference type="NCBI Taxonomy" id="1507867"/>
    <lineage>
        <taxon>Eukaryota</taxon>
        <taxon>Fungi</taxon>
        <taxon>Dikarya</taxon>
        <taxon>Ascomycota</taxon>
        <taxon>Pezizomycotina</taxon>
        <taxon>Dothideomycetes</taxon>
        <taxon>Dothideomycetidae</taxon>
        <taxon>Mycosphaerellales</taxon>
        <taxon>Teratosphaeriaceae</taxon>
        <taxon>Oleoguttula</taxon>
    </lineage>
</organism>
<comment type="caution">
    <text evidence="1">The sequence shown here is derived from an EMBL/GenBank/DDBJ whole genome shotgun (WGS) entry which is preliminary data.</text>
</comment>
<accession>A0AAV9JL71</accession>
<protein>
    <submittedName>
        <fullName evidence="1">Uncharacterized protein</fullName>
    </submittedName>
</protein>
<reference evidence="1 2" key="1">
    <citation type="submission" date="2021-11" db="EMBL/GenBank/DDBJ databases">
        <title>Black yeast isolated from Biological Soil Crust.</title>
        <authorList>
            <person name="Kurbessoian T."/>
        </authorList>
    </citation>
    <scope>NUCLEOTIDE SEQUENCE [LARGE SCALE GENOMIC DNA]</scope>
    <source>
        <strain evidence="1 2">CCFEE 5522</strain>
    </source>
</reference>
<dbReference type="EMBL" id="JAVFHQ010000016">
    <property type="protein sequence ID" value="KAK4546029.1"/>
    <property type="molecule type" value="Genomic_DNA"/>
</dbReference>
<evidence type="ECO:0000313" key="1">
    <source>
        <dbReference type="EMBL" id="KAK4546029.1"/>
    </source>
</evidence>
<proteinExistence type="predicted"/>
<evidence type="ECO:0000313" key="2">
    <source>
        <dbReference type="Proteomes" id="UP001324427"/>
    </source>
</evidence>
<name>A0AAV9JL71_9PEZI</name>
<dbReference type="AlphaFoldDB" id="A0AAV9JL71"/>
<gene>
    <name evidence="1" type="ORF">LTR36_002166</name>
</gene>
<dbReference type="Proteomes" id="UP001324427">
    <property type="component" value="Unassembled WGS sequence"/>
</dbReference>
<keyword evidence="2" id="KW-1185">Reference proteome</keyword>
<sequence length="86" mass="9698">MTIRKLAYPLGQHEAVVHTTGSGKTLVGTYRNEYALVVAFTEEKSKVVRVEEFADATFSDEIFAQVQVVQTRSKRASSRLIYDSDR</sequence>